<keyword evidence="2" id="KW-1185">Reference proteome</keyword>
<proteinExistence type="predicted"/>
<dbReference type="Proteomes" id="UP001498421">
    <property type="component" value="Unassembled WGS sequence"/>
</dbReference>
<sequence>MQLNKSALRRMTLTSTNIDNMQLTSPVVRTTYMLSDANVQALLSKQSKFDIQRI</sequence>
<gene>
    <name evidence="1" type="ORF">QQZ08_010769</name>
</gene>
<organism evidence="1 2">
    <name type="scientific">Neonectria magnoliae</name>
    <dbReference type="NCBI Taxonomy" id="2732573"/>
    <lineage>
        <taxon>Eukaryota</taxon>
        <taxon>Fungi</taxon>
        <taxon>Dikarya</taxon>
        <taxon>Ascomycota</taxon>
        <taxon>Pezizomycotina</taxon>
        <taxon>Sordariomycetes</taxon>
        <taxon>Hypocreomycetidae</taxon>
        <taxon>Hypocreales</taxon>
        <taxon>Nectriaceae</taxon>
        <taxon>Neonectria</taxon>
    </lineage>
</organism>
<evidence type="ECO:0000313" key="2">
    <source>
        <dbReference type="Proteomes" id="UP001498421"/>
    </source>
</evidence>
<protein>
    <submittedName>
        <fullName evidence="1">Uncharacterized protein</fullName>
    </submittedName>
</protein>
<accession>A0ABR1HEQ7</accession>
<comment type="caution">
    <text evidence="1">The sequence shown here is derived from an EMBL/GenBank/DDBJ whole genome shotgun (WGS) entry which is preliminary data.</text>
</comment>
<dbReference type="EMBL" id="JAZAVK010000146">
    <property type="protein sequence ID" value="KAK7419682.1"/>
    <property type="molecule type" value="Genomic_DNA"/>
</dbReference>
<evidence type="ECO:0000313" key="1">
    <source>
        <dbReference type="EMBL" id="KAK7419682.1"/>
    </source>
</evidence>
<name>A0ABR1HEQ7_9HYPO</name>
<reference evidence="1 2" key="1">
    <citation type="journal article" date="2025" name="Microbiol. Resour. Announc.">
        <title>Draft genome sequences for Neonectria magnoliae and Neonectria punicea, canker pathogens of Liriodendron tulipifera and Acer saccharum in West Virginia.</title>
        <authorList>
            <person name="Petronek H.M."/>
            <person name="Kasson M.T."/>
            <person name="Metheny A.M."/>
            <person name="Stauder C.M."/>
            <person name="Lovett B."/>
            <person name="Lynch S.C."/>
            <person name="Garnas J.R."/>
            <person name="Kasson L.R."/>
            <person name="Stajich J.E."/>
        </authorList>
    </citation>
    <scope>NUCLEOTIDE SEQUENCE [LARGE SCALE GENOMIC DNA]</scope>
    <source>
        <strain evidence="1 2">NRRL 64651</strain>
    </source>
</reference>